<feature type="region of interest" description="Disordered" evidence="3">
    <location>
        <begin position="441"/>
        <end position="466"/>
    </location>
</feature>
<sequence>MKIFDLAISLALAAAAAAAFAPPAAAAAGAPSARSTAAPAAGPDGGKPAAASETQWKDLYEQAVSHYQARELDQAEAAGKQALAAARAGQGQTGPFEASSLNLLAMVSQARGDGEGAARLLGEALAISERSLGAHINTATLALNLGHALDRLGRGEEALAPYARSLEIAEALQDGQALRAQALAALARVHAELGHAGQARAYDAQLRTDEAGLPDGERAAALERRAREREAAGDAPGARQALEQALALRDAQPDEAARVRGLTLLAELLERQGQSGAAEPLRQRAVALLEASDPHSLALAGHLNELALRRLEHADYVQAQALWTRALALVEAQAGPDSLDAARIVANQAQGLERQGDAKAAQPLHQRALDIYAAHGDEPEALLGQARAVNYQAGYIYRQRRFAQAEPLFQRALALMERAVGPDDGQLLPVLENLEALYRSQGRGSEASKYAERAARLREAAQRAPS</sequence>
<keyword evidence="4" id="KW-0732">Signal</keyword>
<dbReference type="AlphaFoldDB" id="A0A3P4AWM7"/>
<accession>A0A3P4AWM7</accession>
<dbReference type="SMART" id="SM00028">
    <property type="entry name" value="TPR"/>
    <property type="match status" value="7"/>
</dbReference>
<dbReference type="InterPro" id="IPR011990">
    <property type="entry name" value="TPR-like_helical_dom_sf"/>
</dbReference>
<dbReference type="Pfam" id="PF13424">
    <property type="entry name" value="TPR_12"/>
    <property type="match status" value="3"/>
</dbReference>
<dbReference type="InterPro" id="IPR019734">
    <property type="entry name" value="TPR_rpt"/>
</dbReference>
<protein>
    <recommendedName>
        <fullName evidence="7">Tetratricopeptide repeat protein</fullName>
    </recommendedName>
</protein>
<evidence type="ECO:0000256" key="4">
    <source>
        <dbReference type="SAM" id="SignalP"/>
    </source>
</evidence>
<keyword evidence="2" id="KW-0802">TPR repeat</keyword>
<dbReference type="PANTHER" id="PTHR45641">
    <property type="entry name" value="TETRATRICOPEPTIDE REPEAT PROTEIN (AFU_ORTHOLOGUE AFUA_6G03870)"/>
    <property type="match status" value="1"/>
</dbReference>
<feature type="compositionally biased region" description="Basic and acidic residues" evidence="3">
    <location>
        <begin position="449"/>
        <end position="466"/>
    </location>
</feature>
<evidence type="ECO:0000256" key="1">
    <source>
        <dbReference type="ARBA" id="ARBA00022737"/>
    </source>
</evidence>
<keyword evidence="1" id="KW-0677">Repeat</keyword>
<name>A0A3P4AWM7_9BURK</name>
<dbReference type="SUPFAM" id="SSF48452">
    <property type="entry name" value="TPR-like"/>
    <property type="match status" value="3"/>
</dbReference>
<proteinExistence type="predicted"/>
<evidence type="ECO:0000256" key="2">
    <source>
        <dbReference type="ARBA" id="ARBA00022803"/>
    </source>
</evidence>
<dbReference type="Gene3D" id="1.25.40.10">
    <property type="entry name" value="Tetratricopeptide repeat domain"/>
    <property type="match status" value="2"/>
</dbReference>
<evidence type="ECO:0008006" key="7">
    <source>
        <dbReference type="Google" id="ProtNLM"/>
    </source>
</evidence>
<dbReference type="OrthoDB" id="8686700at2"/>
<dbReference type="Proteomes" id="UP000277294">
    <property type="component" value="Unassembled WGS sequence"/>
</dbReference>
<gene>
    <name evidence="5" type="ORF">PIGHUM_00510</name>
</gene>
<dbReference type="RefSeq" id="WP_124077668.1">
    <property type="nucleotide sequence ID" value="NZ_UWPJ01000005.1"/>
</dbReference>
<keyword evidence="6" id="KW-1185">Reference proteome</keyword>
<dbReference type="EMBL" id="UWPJ01000005">
    <property type="protein sequence ID" value="VCU68459.1"/>
    <property type="molecule type" value="Genomic_DNA"/>
</dbReference>
<feature type="signal peptide" evidence="4">
    <location>
        <begin position="1"/>
        <end position="26"/>
    </location>
</feature>
<dbReference type="PANTHER" id="PTHR45641:SF19">
    <property type="entry name" value="NEPHROCYSTIN-3"/>
    <property type="match status" value="1"/>
</dbReference>
<evidence type="ECO:0000256" key="3">
    <source>
        <dbReference type="SAM" id="MobiDB-lite"/>
    </source>
</evidence>
<feature type="chain" id="PRO_5017936164" description="Tetratricopeptide repeat protein" evidence="4">
    <location>
        <begin position="27"/>
        <end position="466"/>
    </location>
</feature>
<reference evidence="5 6" key="1">
    <citation type="submission" date="2018-10" db="EMBL/GenBank/DDBJ databases">
        <authorList>
            <person name="Criscuolo A."/>
        </authorList>
    </citation>
    <scope>NUCLEOTIDE SEQUENCE [LARGE SCALE GENOMIC DNA]</scope>
    <source>
        <strain evidence="5">DnA1</strain>
    </source>
</reference>
<evidence type="ECO:0000313" key="6">
    <source>
        <dbReference type="Proteomes" id="UP000277294"/>
    </source>
</evidence>
<organism evidence="5 6">
    <name type="scientific">Pigmentiphaga humi</name>
    <dbReference type="NCBI Taxonomy" id="2478468"/>
    <lineage>
        <taxon>Bacteria</taxon>
        <taxon>Pseudomonadati</taxon>
        <taxon>Pseudomonadota</taxon>
        <taxon>Betaproteobacteria</taxon>
        <taxon>Burkholderiales</taxon>
        <taxon>Alcaligenaceae</taxon>
        <taxon>Pigmentiphaga</taxon>
    </lineage>
</organism>
<evidence type="ECO:0000313" key="5">
    <source>
        <dbReference type="EMBL" id="VCU68459.1"/>
    </source>
</evidence>